<evidence type="ECO:0000313" key="3">
    <source>
        <dbReference type="Proteomes" id="UP000192505"/>
    </source>
</evidence>
<name>A0A1W9KNM5_9BURK</name>
<reference evidence="2 3" key="1">
    <citation type="submission" date="2017-01" db="EMBL/GenBank/DDBJ databases">
        <title>Novel large sulfur bacteria in the metagenomes of groundwater-fed chemosynthetic microbial mats in the Lake Huron basin.</title>
        <authorList>
            <person name="Sharrar A.M."/>
            <person name="Flood B.E."/>
            <person name="Bailey J.V."/>
            <person name="Jones D.S."/>
            <person name="Biddanda B."/>
            <person name="Ruberg S.A."/>
            <person name="Marcus D.N."/>
            <person name="Dick G.J."/>
        </authorList>
    </citation>
    <scope>NUCLEOTIDE SEQUENCE [LARGE SCALE GENOMIC DNA]</scope>
    <source>
        <strain evidence="2">A7</strain>
    </source>
</reference>
<protein>
    <submittedName>
        <fullName evidence="2">Uncharacterized protein</fullName>
    </submittedName>
</protein>
<dbReference type="AlphaFoldDB" id="A0A1W9KNM5"/>
<accession>A0A1W9KNM5</accession>
<evidence type="ECO:0000256" key="1">
    <source>
        <dbReference type="SAM" id="Coils"/>
    </source>
</evidence>
<dbReference type="EMBL" id="MTEI01000043">
    <property type="protein sequence ID" value="OQW85719.1"/>
    <property type="molecule type" value="Genomic_DNA"/>
</dbReference>
<sequence>MYASEHWRENKYLYLIYPMHDGDRRREYIGADADRIAEARAGIERGKEFDQLSAKLKQLEARMNNGVAALQEAGRQLGSW</sequence>
<dbReference type="Proteomes" id="UP000192505">
    <property type="component" value="Unassembled WGS sequence"/>
</dbReference>
<organism evidence="2 3">
    <name type="scientific">Rhodoferax ferrireducens</name>
    <dbReference type="NCBI Taxonomy" id="192843"/>
    <lineage>
        <taxon>Bacteria</taxon>
        <taxon>Pseudomonadati</taxon>
        <taxon>Pseudomonadota</taxon>
        <taxon>Betaproteobacteria</taxon>
        <taxon>Burkholderiales</taxon>
        <taxon>Comamonadaceae</taxon>
        <taxon>Rhodoferax</taxon>
    </lineage>
</organism>
<proteinExistence type="predicted"/>
<feature type="coiled-coil region" evidence="1">
    <location>
        <begin position="49"/>
        <end position="76"/>
    </location>
</feature>
<keyword evidence="1" id="KW-0175">Coiled coil</keyword>
<evidence type="ECO:0000313" key="2">
    <source>
        <dbReference type="EMBL" id="OQW85719.1"/>
    </source>
</evidence>
<comment type="caution">
    <text evidence="2">The sequence shown here is derived from an EMBL/GenBank/DDBJ whole genome shotgun (WGS) entry which is preliminary data.</text>
</comment>
<gene>
    <name evidence="2" type="ORF">BWK72_20915</name>
</gene>